<feature type="transmembrane region" description="Helical" evidence="8">
    <location>
        <begin position="397"/>
        <end position="418"/>
    </location>
</feature>
<evidence type="ECO:0000256" key="2">
    <source>
        <dbReference type="ARBA" id="ARBA00022475"/>
    </source>
</evidence>
<feature type="transmembrane region" description="Helical" evidence="8">
    <location>
        <begin position="112"/>
        <end position="134"/>
    </location>
</feature>
<keyword evidence="2" id="KW-1003">Cell membrane</keyword>
<keyword evidence="4 9" id="KW-0808">Transferase</keyword>
<keyword evidence="7 8" id="KW-0472">Membrane</keyword>
<reference evidence="10" key="1">
    <citation type="journal article" date="2019" name="Int. J. Syst. Evol. Microbiol.">
        <title>The Global Catalogue of Microorganisms (GCM) 10K type strain sequencing project: providing services to taxonomists for standard genome sequencing and annotation.</title>
        <authorList>
            <consortium name="The Broad Institute Genomics Platform"/>
            <consortium name="The Broad Institute Genome Sequencing Center for Infectious Disease"/>
            <person name="Wu L."/>
            <person name="Ma J."/>
        </authorList>
    </citation>
    <scope>NUCLEOTIDE SEQUENCE [LARGE SCALE GENOMIC DNA]</scope>
    <source>
        <strain evidence="10">NBRC 101365</strain>
    </source>
</reference>
<gene>
    <name evidence="9" type="ORF">GCM10007874_19940</name>
</gene>
<evidence type="ECO:0000256" key="4">
    <source>
        <dbReference type="ARBA" id="ARBA00022679"/>
    </source>
</evidence>
<evidence type="ECO:0000256" key="7">
    <source>
        <dbReference type="ARBA" id="ARBA00023136"/>
    </source>
</evidence>
<feature type="transmembrane region" description="Helical" evidence="8">
    <location>
        <begin position="455"/>
        <end position="473"/>
    </location>
</feature>
<organism evidence="9 10">
    <name type="scientific">Labrys miyagiensis</name>
    <dbReference type="NCBI Taxonomy" id="346912"/>
    <lineage>
        <taxon>Bacteria</taxon>
        <taxon>Pseudomonadati</taxon>
        <taxon>Pseudomonadota</taxon>
        <taxon>Alphaproteobacteria</taxon>
        <taxon>Hyphomicrobiales</taxon>
        <taxon>Xanthobacteraceae</taxon>
        <taxon>Labrys</taxon>
    </lineage>
</organism>
<comment type="subcellular location">
    <subcellularLocation>
        <location evidence="1">Cell membrane</location>
        <topology evidence="1">Multi-pass membrane protein</topology>
    </subcellularLocation>
</comment>
<evidence type="ECO:0000256" key="1">
    <source>
        <dbReference type="ARBA" id="ARBA00004651"/>
    </source>
</evidence>
<dbReference type="EMBL" id="BSPC01000015">
    <property type="protein sequence ID" value="GLS18977.1"/>
    <property type="molecule type" value="Genomic_DNA"/>
</dbReference>
<proteinExistence type="predicted"/>
<evidence type="ECO:0000256" key="5">
    <source>
        <dbReference type="ARBA" id="ARBA00022692"/>
    </source>
</evidence>
<accession>A0ABQ6CF23</accession>
<name>A0ABQ6CF23_9HYPH</name>
<dbReference type="InterPro" id="IPR050297">
    <property type="entry name" value="LipidA_mod_glycosyltrf_83"/>
</dbReference>
<evidence type="ECO:0000256" key="8">
    <source>
        <dbReference type="SAM" id="Phobius"/>
    </source>
</evidence>
<dbReference type="RefSeq" id="WP_284311840.1">
    <property type="nucleotide sequence ID" value="NZ_BSPC01000015.1"/>
</dbReference>
<feature type="transmembrane region" description="Helical" evidence="8">
    <location>
        <begin position="190"/>
        <end position="212"/>
    </location>
</feature>
<evidence type="ECO:0000256" key="3">
    <source>
        <dbReference type="ARBA" id="ARBA00022676"/>
    </source>
</evidence>
<feature type="transmembrane region" description="Helical" evidence="8">
    <location>
        <begin position="260"/>
        <end position="280"/>
    </location>
</feature>
<dbReference type="GO" id="GO:0016740">
    <property type="term" value="F:transferase activity"/>
    <property type="evidence" value="ECO:0007669"/>
    <property type="project" value="UniProtKB-KW"/>
</dbReference>
<keyword evidence="3" id="KW-0328">Glycosyltransferase</keyword>
<keyword evidence="5 8" id="KW-0812">Transmembrane</keyword>
<feature type="transmembrane region" description="Helical" evidence="8">
    <location>
        <begin position="343"/>
        <end position="361"/>
    </location>
</feature>
<keyword evidence="10" id="KW-1185">Reference proteome</keyword>
<dbReference type="PANTHER" id="PTHR33908:SF3">
    <property type="entry name" value="UNDECAPRENYL PHOSPHATE-ALPHA-4-AMINO-4-DEOXY-L-ARABINOSE ARABINOSYL TRANSFERASE"/>
    <property type="match status" value="1"/>
</dbReference>
<evidence type="ECO:0000313" key="9">
    <source>
        <dbReference type="EMBL" id="GLS18977.1"/>
    </source>
</evidence>
<evidence type="ECO:0000256" key="6">
    <source>
        <dbReference type="ARBA" id="ARBA00022989"/>
    </source>
</evidence>
<feature type="transmembrane region" description="Helical" evidence="8">
    <location>
        <begin position="166"/>
        <end position="184"/>
    </location>
</feature>
<sequence>MADTLNPPLMQKSTLGQVFDRVAASNLLTLAALLFTAFLALAPGFTTLPPMDRDEPRFAQASKQMLESGDYVSIRFQDEARLKKPVGIYWLQAAAVSLGEKLGVPEARTTIWLYRIPSLTAAIGAILLTWWTALPLVGRQPALLSGMMMAGCVLLGVEARLGKTDATQLFTVMLMVSVLARFFMASRNRLVAPSGLVLPAIFWIGMAASILIKGPIGFLLVALTCPTLVALCRRADAPAAGPGGGWFATRDWQWLKSLHWLYGLIFTLVLVSPWFIAIMIQTGGAFLQQSVGEDMLNKVAGAQESHGGWPGTYLAVLWGTFWPFAPLAALAAPWVWRHRREPAVMFLLAWLVPFWLVFEFFPTKLPHYVLPVYPAISILISAALFTDGLPRALWERIVAGLIPLLATVLAAVAIGAVWFYQREIAWLALLLGLLAIAASIVCWKQLGQGRQVEAVLSCLATGLLLYWGVYAGAIPKLQAIAISPRLVAAAATPQCPHVHAASVGFREPSLVFLAGTDLQLPDAAGAADFLGQGTCRAAFVDAKFEPAFLARLATDGTKAALVTRVDGININGGRKLDIGVYRAQ</sequence>
<comment type="caution">
    <text evidence="9">The sequence shown here is derived from an EMBL/GenBank/DDBJ whole genome shotgun (WGS) entry which is preliminary data.</text>
</comment>
<dbReference type="PANTHER" id="PTHR33908">
    <property type="entry name" value="MANNOSYLTRANSFERASE YKCB-RELATED"/>
    <property type="match status" value="1"/>
</dbReference>
<keyword evidence="6 8" id="KW-1133">Transmembrane helix</keyword>
<feature type="transmembrane region" description="Helical" evidence="8">
    <location>
        <begin position="27"/>
        <end position="48"/>
    </location>
</feature>
<feature type="transmembrane region" description="Helical" evidence="8">
    <location>
        <begin position="424"/>
        <end position="443"/>
    </location>
</feature>
<protein>
    <submittedName>
        <fullName evidence="9">Glycosyl transferase</fullName>
    </submittedName>
</protein>
<feature type="transmembrane region" description="Helical" evidence="8">
    <location>
        <begin position="315"/>
        <end position="336"/>
    </location>
</feature>
<feature type="transmembrane region" description="Helical" evidence="8">
    <location>
        <begin position="367"/>
        <end position="385"/>
    </location>
</feature>
<feature type="transmembrane region" description="Helical" evidence="8">
    <location>
        <begin position="140"/>
        <end position="159"/>
    </location>
</feature>
<evidence type="ECO:0000313" key="10">
    <source>
        <dbReference type="Proteomes" id="UP001156882"/>
    </source>
</evidence>
<dbReference type="Proteomes" id="UP001156882">
    <property type="component" value="Unassembled WGS sequence"/>
</dbReference>